<comment type="caution">
    <text evidence="3">The sequence shown here is derived from an EMBL/GenBank/DDBJ whole genome shotgun (WGS) entry which is preliminary data.</text>
</comment>
<dbReference type="GO" id="GO:0000387">
    <property type="term" value="P:spliceosomal snRNP assembly"/>
    <property type="evidence" value="ECO:0007669"/>
    <property type="project" value="TreeGrafter"/>
</dbReference>
<dbReference type="EMBL" id="BNCO01000051">
    <property type="protein sequence ID" value="GIL62484.1"/>
    <property type="molecule type" value="Genomic_DNA"/>
</dbReference>
<feature type="compositionally biased region" description="Gly residues" evidence="1">
    <location>
        <begin position="462"/>
        <end position="474"/>
    </location>
</feature>
<accession>A0A8J4F5Y4</accession>
<dbReference type="Proteomes" id="UP000747399">
    <property type="component" value="Unassembled WGS sequence"/>
</dbReference>
<feature type="region of interest" description="Disordered" evidence="1">
    <location>
        <begin position="1"/>
        <end position="86"/>
    </location>
</feature>
<dbReference type="PANTHER" id="PTHR15197:SF0">
    <property type="entry name" value="COILIN"/>
    <property type="match status" value="1"/>
</dbReference>
<sequence length="583" mass="58872">MRCKKVPLAASKAASAAAPGKVTRGRTAACGSKSSSSDEEEDEDDSSSEEDSSGSSDDATSSEKEGEEEKVTPAPLDAAGRPGPSPQAVIASVVERMTTTIPVEYDRLPVAHGKVEVGDVLAYKLLEIGLDMCPRISDWRQSCAVAVDTVTGSVVLEPHPDPRVHPLHAELDVLRARLAAEAAGEADATAAEAADVCAVELDWEALPFPTEYDPAGLLRVTLDRLADVRIVHAANNAGTPAPAVARVSAPVPTPVAHSCVAADGKPVSTPPMGTGAAAVRCFGANHQAAGGQGGAPVAKTPMRQAPGLPRGTLSRPAAPRPGLGTPSTSAKRPPPPPPQQQQQLPSRPGTPAAKTSTVGATIVLARPRAQVASTEAVVAAATASKTGSIVPAVGGWAVIADELRQKRLELGMGTSTPPVSHVPDSSKPSREQQRKQQQQQGRLEQAKSQPSAQPHRLSGLPRPGGGGASSGAGPCGTAPPSIPEVTIPGFRSRAGAQPDGNSAGRSSTGGPGNEGTIGVAQAEVELGGEGAHRTEGGSGSANASGRGEGAAGVEIPGAAKPRGGARRIAMGPMLSYLRNSGGL</sequence>
<proteinExistence type="predicted"/>
<feature type="region of interest" description="Disordered" evidence="1">
    <location>
        <begin position="411"/>
        <end position="564"/>
    </location>
</feature>
<gene>
    <name evidence="3" type="ORF">Vafri_16698</name>
</gene>
<dbReference type="GO" id="GO:0030620">
    <property type="term" value="F:U2 snRNA binding"/>
    <property type="evidence" value="ECO:0007669"/>
    <property type="project" value="TreeGrafter"/>
</dbReference>
<organism evidence="3 4">
    <name type="scientific">Volvox africanus</name>
    <dbReference type="NCBI Taxonomy" id="51714"/>
    <lineage>
        <taxon>Eukaryota</taxon>
        <taxon>Viridiplantae</taxon>
        <taxon>Chlorophyta</taxon>
        <taxon>core chlorophytes</taxon>
        <taxon>Chlorophyceae</taxon>
        <taxon>CS clade</taxon>
        <taxon>Chlamydomonadales</taxon>
        <taxon>Volvocaceae</taxon>
        <taxon>Volvox</taxon>
    </lineage>
</organism>
<dbReference type="Pfam" id="PF23086">
    <property type="entry name" value="Tudor_Coilin"/>
    <property type="match status" value="1"/>
</dbReference>
<dbReference type="InterPro" id="IPR056398">
    <property type="entry name" value="Tudor_Coilin"/>
</dbReference>
<feature type="region of interest" description="Disordered" evidence="1">
    <location>
        <begin position="288"/>
        <end position="356"/>
    </location>
</feature>
<dbReference type="PANTHER" id="PTHR15197">
    <property type="entry name" value="COILIN P80"/>
    <property type="match status" value="1"/>
</dbReference>
<protein>
    <recommendedName>
        <fullName evidence="2">Coilin tudor domain-containing protein</fullName>
    </recommendedName>
</protein>
<evidence type="ECO:0000256" key="1">
    <source>
        <dbReference type="SAM" id="MobiDB-lite"/>
    </source>
</evidence>
<dbReference type="GO" id="GO:0030619">
    <property type="term" value="F:U1 snRNA binding"/>
    <property type="evidence" value="ECO:0007669"/>
    <property type="project" value="TreeGrafter"/>
</dbReference>
<dbReference type="AlphaFoldDB" id="A0A8J4F5Y4"/>
<feature type="compositionally biased region" description="Acidic residues" evidence="1">
    <location>
        <begin position="37"/>
        <end position="52"/>
    </location>
</feature>
<feature type="compositionally biased region" description="Low complexity" evidence="1">
    <location>
        <begin position="9"/>
        <end position="18"/>
    </location>
</feature>
<reference evidence="3" key="1">
    <citation type="journal article" date="2021" name="Proc. Natl. Acad. Sci. U.S.A.">
        <title>Three genomes in the algal genus Volvox reveal the fate of a haploid sex-determining region after a transition to homothallism.</title>
        <authorList>
            <person name="Yamamoto K."/>
            <person name="Hamaji T."/>
            <person name="Kawai-Toyooka H."/>
            <person name="Matsuzaki R."/>
            <person name="Takahashi F."/>
            <person name="Nishimura Y."/>
            <person name="Kawachi M."/>
            <person name="Noguchi H."/>
            <person name="Minakuchi Y."/>
            <person name="Umen J.G."/>
            <person name="Toyoda A."/>
            <person name="Nozaki H."/>
        </authorList>
    </citation>
    <scope>NUCLEOTIDE SEQUENCE</scope>
    <source>
        <strain evidence="3">NIES-3780</strain>
    </source>
</reference>
<keyword evidence="4" id="KW-1185">Reference proteome</keyword>
<evidence type="ECO:0000313" key="3">
    <source>
        <dbReference type="EMBL" id="GIL62484.1"/>
    </source>
</evidence>
<evidence type="ECO:0000313" key="4">
    <source>
        <dbReference type="Proteomes" id="UP000747399"/>
    </source>
</evidence>
<feature type="domain" description="Coilin tudor" evidence="2">
    <location>
        <begin position="102"/>
        <end position="165"/>
    </location>
</feature>
<evidence type="ECO:0000259" key="2">
    <source>
        <dbReference type="Pfam" id="PF23086"/>
    </source>
</evidence>
<name>A0A8J4F5Y4_9CHLO</name>
<dbReference type="InterPro" id="IPR024822">
    <property type="entry name" value="Coilin"/>
</dbReference>
<dbReference type="GO" id="GO:0015030">
    <property type="term" value="C:Cajal body"/>
    <property type="evidence" value="ECO:0007669"/>
    <property type="project" value="TreeGrafter"/>
</dbReference>
<feature type="compositionally biased region" description="Basic and acidic residues" evidence="1">
    <location>
        <begin position="61"/>
        <end position="71"/>
    </location>
</feature>